<dbReference type="InterPro" id="IPR002347">
    <property type="entry name" value="SDR_fam"/>
</dbReference>
<comment type="caution">
    <text evidence="3">The sequence shown here is derived from an EMBL/GenBank/DDBJ whole genome shotgun (WGS) entry which is preliminary data.</text>
</comment>
<reference evidence="3 4" key="1">
    <citation type="submission" date="2024-09" db="EMBL/GenBank/DDBJ databases">
        <title>Itraconazole resistance in Madurella fahalii resulting from another homologue of gene encoding cytochrome P450 14-alpha sterol demethylase (CYP51).</title>
        <authorList>
            <person name="Yoshioka I."/>
            <person name="Fahal A.H."/>
            <person name="Kaneko S."/>
            <person name="Yaguchi T."/>
        </authorList>
    </citation>
    <scope>NUCLEOTIDE SEQUENCE [LARGE SCALE GENOMIC DNA]</scope>
    <source>
        <strain evidence="3 4">IFM 68171</strain>
    </source>
</reference>
<dbReference type="Gene3D" id="3.40.50.720">
    <property type="entry name" value="NAD(P)-binding Rossmann-like Domain"/>
    <property type="match status" value="1"/>
</dbReference>
<evidence type="ECO:0000256" key="1">
    <source>
        <dbReference type="ARBA" id="ARBA00006484"/>
    </source>
</evidence>
<accession>A0ABQ0GKR7</accession>
<dbReference type="SUPFAM" id="SSF51735">
    <property type="entry name" value="NAD(P)-binding Rossmann-fold domains"/>
    <property type="match status" value="1"/>
</dbReference>
<evidence type="ECO:0000256" key="2">
    <source>
        <dbReference type="ARBA" id="ARBA00023002"/>
    </source>
</evidence>
<dbReference type="Proteomes" id="UP001628179">
    <property type="component" value="Unassembled WGS sequence"/>
</dbReference>
<dbReference type="PRINTS" id="PR00081">
    <property type="entry name" value="GDHRDH"/>
</dbReference>
<evidence type="ECO:0000313" key="3">
    <source>
        <dbReference type="EMBL" id="GAB1318368.1"/>
    </source>
</evidence>
<dbReference type="EMBL" id="BAAFSV010000005">
    <property type="protein sequence ID" value="GAB1318368.1"/>
    <property type="molecule type" value="Genomic_DNA"/>
</dbReference>
<proteinExistence type="inferred from homology"/>
<sequence>MPGVTFRPNRDVPNLAGKVILITGGTAGVGSGTVIELARHNPAQLLFTGRNAETAQSVVSNVQAAAPGIRVSFVQCDLASLTSVKAAAEKILSDLSRLDVLVCNAGIMAKPASLSRDGYEIQFATNHLGHALLTQKLLPLLERTAGDGSDVRIVMVTSTGWRGTPPGGIQFSKLKTTQEMAVLGRWLRYGQSKLANMLYARELAKRYPSILSFSLTPGVVATSLVTDLGPFDRALVYIPNIGKMKTPEEGTHNLLWAIVVPGDGIKPGAFYEPVGYLSPMETRASKDPELGNKLWDWTETELRKWM</sequence>
<protein>
    <submittedName>
        <fullName evidence="3">Short-chain dehydrogenase reductase protein</fullName>
    </submittedName>
</protein>
<organism evidence="3 4">
    <name type="scientific">Madurella fahalii</name>
    <dbReference type="NCBI Taxonomy" id="1157608"/>
    <lineage>
        <taxon>Eukaryota</taxon>
        <taxon>Fungi</taxon>
        <taxon>Dikarya</taxon>
        <taxon>Ascomycota</taxon>
        <taxon>Pezizomycotina</taxon>
        <taxon>Sordariomycetes</taxon>
        <taxon>Sordariomycetidae</taxon>
        <taxon>Sordariales</taxon>
        <taxon>Sordariales incertae sedis</taxon>
        <taxon>Madurella</taxon>
    </lineage>
</organism>
<evidence type="ECO:0000313" key="4">
    <source>
        <dbReference type="Proteomes" id="UP001628179"/>
    </source>
</evidence>
<dbReference type="PANTHER" id="PTHR24320">
    <property type="entry name" value="RETINOL DEHYDROGENASE"/>
    <property type="match status" value="1"/>
</dbReference>
<gene>
    <name evidence="3" type="ORF">MFIFM68171_08578</name>
</gene>
<keyword evidence="2" id="KW-0560">Oxidoreductase</keyword>
<comment type="similarity">
    <text evidence="1">Belongs to the short-chain dehydrogenases/reductases (SDR) family.</text>
</comment>
<dbReference type="PANTHER" id="PTHR24320:SF154">
    <property type="entry name" value="OXIDOREDUCTASE, SHORT-CHAIN DEHYDROGENASE_REDUCTASE FAMILY (AFU_ORTHOLOGUE AFUA_2G04560)"/>
    <property type="match status" value="1"/>
</dbReference>
<dbReference type="InterPro" id="IPR036291">
    <property type="entry name" value="NAD(P)-bd_dom_sf"/>
</dbReference>
<dbReference type="RefSeq" id="XP_070920099.1">
    <property type="nucleotide sequence ID" value="XM_071063998.1"/>
</dbReference>
<name>A0ABQ0GKR7_9PEZI</name>
<dbReference type="Pfam" id="PF00106">
    <property type="entry name" value="adh_short"/>
    <property type="match status" value="1"/>
</dbReference>
<dbReference type="GeneID" id="98179321"/>
<keyword evidence="4" id="KW-1185">Reference proteome</keyword>